<feature type="domain" description="Peptidase M20 dimerisation" evidence="3">
    <location>
        <begin position="199"/>
        <end position="289"/>
    </location>
</feature>
<dbReference type="EMBL" id="VWNA01000001">
    <property type="protein sequence ID" value="MQT11476.1"/>
    <property type="molecule type" value="Genomic_DNA"/>
</dbReference>
<proteinExistence type="predicted"/>
<dbReference type="InterPro" id="IPR011650">
    <property type="entry name" value="Peptidase_M20_dimer"/>
</dbReference>
<name>A0A6A7XYX1_9HYPH</name>
<sequence>MSTQTNGLELGEGGAAIRAHIARYADELVTLRRDLHAHPEIGLEEHRTSRIVAEQLETLGYRVTTGLGGTGVVGTLSVGSGRRAVALRADMDALPIEEETNLPYASRNPGRMHACGHDGHTTTLLGAARYLAETRRFDGTVHLIFQPAEENRGGAKLMIDDGLFTRFPCDAVFGMHNMPGLEEGRFGFRPGAFFAGVDAIDITLKGRGGHGAMPHQAADPVVAGASLVMALQTIVSRNVDPIEPAIVTVGMFRSGTVCNIIPETARLSIGSRAFSPEVLTLLRRRIGELAKAQAASFGLEAEIELDVGYPVLVNDPATTAFARTAAAAFAGEAAVSDLDRPYPVGEDFAFMAEARPASYFVIGQGTGDHVRALHNPGYDFNDRLLVPGAAFWGALAERFLAAA</sequence>
<evidence type="ECO:0000256" key="1">
    <source>
        <dbReference type="ARBA" id="ARBA00022801"/>
    </source>
</evidence>
<dbReference type="AlphaFoldDB" id="A0A6A7XYX1"/>
<accession>A0A6A7XYX1</accession>
<dbReference type="FunFam" id="3.30.70.360:FF:000001">
    <property type="entry name" value="N-acetyldiaminopimelate deacetylase"/>
    <property type="match status" value="1"/>
</dbReference>
<dbReference type="PANTHER" id="PTHR11014:SF63">
    <property type="entry name" value="METALLOPEPTIDASE, PUTATIVE (AFU_ORTHOLOGUE AFUA_6G09600)-RELATED"/>
    <property type="match status" value="1"/>
</dbReference>
<dbReference type="SUPFAM" id="SSF55031">
    <property type="entry name" value="Bacterial exopeptidase dimerisation domain"/>
    <property type="match status" value="1"/>
</dbReference>
<dbReference type="InterPro" id="IPR017439">
    <property type="entry name" value="Amidohydrolase"/>
</dbReference>
<dbReference type="Gene3D" id="3.30.70.360">
    <property type="match status" value="1"/>
</dbReference>
<evidence type="ECO:0000313" key="4">
    <source>
        <dbReference type="EMBL" id="MQT11476.1"/>
    </source>
</evidence>
<dbReference type="Pfam" id="PF01546">
    <property type="entry name" value="Peptidase_M20"/>
    <property type="match status" value="1"/>
</dbReference>
<feature type="binding site" evidence="2">
    <location>
        <position position="374"/>
    </location>
    <ligand>
        <name>Mn(2+)</name>
        <dbReference type="ChEBI" id="CHEBI:29035"/>
        <label>2</label>
    </ligand>
</feature>
<dbReference type="PANTHER" id="PTHR11014">
    <property type="entry name" value="PEPTIDASE M20 FAMILY MEMBER"/>
    <property type="match status" value="1"/>
</dbReference>
<reference evidence="4 5" key="1">
    <citation type="submission" date="2019-09" db="EMBL/GenBank/DDBJ databases">
        <title>Segnochrobactrum spirostomi gen. nov., sp. nov., isolated from the ciliate Spirostomum cf. yagiui and description of a novel family, Segnochrobactraceae fam. nov. within the order Rhizobiales of the class Alphaproteobacteria.</title>
        <authorList>
            <person name="Akter S."/>
            <person name="Shazib S.U.A."/>
            <person name="Shin M.K."/>
        </authorList>
    </citation>
    <scope>NUCLEOTIDE SEQUENCE [LARGE SCALE GENOMIC DNA]</scope>
    <source>
        <strain evidence="4 5">Sp-1</strain>
    </source>
</reference>
<evidence type="ECO:0000313" key="5">
    <source>
        <dbReference type="Proteomes" id="UP000332515"/>
    </source>
</evidence>
<comment type="caution">
    <text evidence="4">The sequence shown here is derived from an EMBL/GenBank/DDBJ whole genome shotgun (WGS) entry which is preliminary data.</text>
</comment>
<dbReference type="GO" id="GO:0050118">
    <property type="term" value="F:N-acetyldiaminopimelate deacetylase activity"/>
    <property type="evidence" value="ECO:0007669"/>
    <property type="project" value="UniProtKB-ARBA"/>
</dbReference>
<keyword evidence="1 4" id="KW-0378">Hydrolase</keyword>
<protein>
    <submittedName>
        <fullName evidence="4">Amidohydrolase</fullName>
    </submittedName>
</protein>
<comment type="cofactor">
    <cofactor evidence="2">
        <name>Mn(2+)</name>
        <dbReference type="ChEBI" id="CHEBI:29035"/>
    </cofactor>
    <text evidence="2">The Mn(2+) ion enhances activity.</text>
</comment>
<dbReference type="RefSeq" id="WP_153478201.1">
    <property type="nucleotide sequence ID" value="NZ_VWNA01000001.1"/>
</dbReference>
<dbReference type="GO" id="GO:0046872">
    <property type="term" value="F:metal ion binding"/>
    <property type="evidence" value="ECO:0007669"/>
    <property type="project" value="UniProtKB-KW"/>
</dbReference>
<dbReference type="GO" id="GO:0019877">
    <property type="term" value="P:diaminopimelate biosynthetic process"/>
    <property type="evidence" value="ECO:0007669"/>
    <property type="project" value="UniProtKB-ARBA"/>
</dbReference>
<dbReference type="CDD" id="cd05666">
    <property type="entry name" value="M20_Acy1-like"/>
    <property type="match status" value="1"/>
</dbReference>
<feature type="binding site" evidence="2">
    <location>
        <position position="117"/>
    </location>
    <ligand>
        <name>Mn(2+)</name>
        <dbReference type="ChEBI" id="CHEBI:29035"/>
        <label>2</label>
    </ligand>
</feature>
<evidence type="ECO:0000256" key="2">
    <source>
        <dbReference type="PIRSR" id="PIRSR005962-1"/>
    </source>
</evidence>
<dbReference type="InterPro" id="IPR002933">
    <property type="entry name" value="Peptidase_M20"/>
</dbReference>
<feature type="binding site" evidence="2">
    <location>
        <position position="176"/>
    </location>
    <ligand>
        <name>Mn(2+)</name>
        <dbReference type="ChEBI" id="CHEBI:29035"/>
        <label>2</label>
    </ligand>
</feature>
<organism evidence="4 5">
    <name type="scientific">Segnochrobactrum spirostomi</name>
    <dbReference type="NCBI Taxonomy" id="2608987"/>
    <lineage>
        <taxon>Bacteria</taxon>
        <taxon>Pseudomonadati</taxon>
        <taxon>Pseudomonadota</taxon>
        <taxon>Alphaproteobacteria</taxon>
        <taxon>Hyphomicrobiales</taxon>
        <taxon>Segnochrobactraceae</taxon>
        <taxon>Segnochrobactrum</taxon>
    </lineage>
</organism>
<dbReference type="Gene3D" id="3.40.630.10">
    <property type="entry name" value="Zn peptidases"/>
    <property type="match status" value="1"/>
</dbReference>
<feature type="binding site" evidence="2">
    <location>
        <position position="150"/>
    </location>
    <ligand>
        <name>Mn(2+)</name>
        <dbReference type="ChEBI" id="CHEBI:29035"/>
        <label>2</label>
    </ligand>
</feature>
<keyword evidence="2" id="KW-0464">Manganese</keyword>
<feature type="binding site" evidence="2">
    <location>
        <position position="115"/>
    </location>
    <ligand>
        <name>Mn(2+)</name>
        <dbReference type="ChEBI" id="CHEBI:29035"/>
        <label>2</label>
    </ligand>
</feature>
<keyword evidence="2" id="KW-0479">Metal-binding</keyword>
<dbReference type="SUPFAM" id="SSF53187">
    <property type="entry name" value="Zn-dependent exopeptidases"/>
    <property type="match status" value="1"/>
</dbReference>
<dbReference type="Pfam" id="PF07687">
    <property type="entry name" value="M20_dimer"/>
    <property type="match status" value="1"/>
</dbReference>
<dbReference type="InterPro" id="IPR036264">
    <property type="entry name" value="Bact_exopeptidase_dim_dom"/>
</dbReference>
<dbReference type="NCBIfam" id="TIGR01891">
    <property type="entry name" value="amidohydrolases"/>
    <property type="match status" value="1"/>
</dbReference>
<keyword evidence="5" id="KW-1185">Reference proteome</keyword>
<dbReference type="PIRSF" id="PIRSF005962">
    <property type="entry name" value="Pept_M20D_amidohydro"/>
    <property type="match status" value="1"/>
</dbReference>
<evidence type="ECO:0000259" key="3">
    <source>
        <dbReference type="Pfam" id="PF07687"/>
    </source>
</evidence>
<gene>
    <name evidence="4" type="ORF">F0357_02050</name>
</gene>
<dbReference type="Proteomes" id="UP000332515">
    <property type="component" value="Unassembled WGS sequence"/>
</dbReference>